<sequence length="53" mass="5762">MTRALMPVILLEYAYLHQSPCNCAGIPRTFGTNGTDEAVAAWSPEGMHRGRLG</sequence>
<protein>
    <submittedName>
        <fullName evidence="1">Uncharacterized protein</fullName>
    </submittedName>
</protein>
<proteinExistence type="predicted"/>
<dbReference type="AlphaFoldDB" id="A0A4Y7T387"/>
<keyword evidence="2" id="KW-1185">Reference proteome</keyword>
<comment type="caution">
    <text evidence="1">The sequence shown here is derived from an EMBL/GenBank/DDBJ whole genome shotgun (WGS) entry which is preliminary data.</text>
</comment>
<dbReference type="Proteomes" id="UP000298030">
    <property type="component" value="Unassembled WGS sequence"/>
</dbReference>
<evidence type="ECO:0000313" key="2">
    <source>
        <dbReference type="Proteomes" id="UP000298030"/>
    </source>
</evidence>
<accession>A0A4Y7T387</accession>
<organism evidence="1 2">
    <name type="scientific">Coprinellus micaceus</name>
    <name type="common">Glistening ink-cap mushroom</name>
    <name type="synonym">Coprinus micaceus</name>
    <dbReference type="NCBI Taxonomy" id="71717"/>
    <lineage>
        <taxon>Eukaryota</taxon>
        <taxon>Fungi</taxon>
        <taxon>Dikarya</taxon>
        <taxon>Basidiomycota</taxon>
        <taxon>Agaricomycotina</taxon>
        <taxon>Agaricomycetes</taxon>
        <taxon>Agaricomycetidae</taxon>
        <taxon>Agaricales</taxon>
        <taxon>Agaricineae</taxon>
        <taxon>Psathyrellaceae</taxon>
        <taxon>Coprinellus</taxon>
    </lineage>
</organism>
<evidence type="ECO:0000313" key="1">
    <source>
        <dbReference type="EMBL" id="TEB28627.1"/>
    </source>
</evidence>
<dbReference type="EMBL" id="QPFP01000031">
    <property type="protein sequence ID" value="TEB28627.1"/>
    <property type="molecule type" value="Genomic_DNA"/>
</dbReference>
<gene>
    <name evidence="1" type="ORF">FA13DRAFT_1735455</name>
</gene>
<reference evidence="1 2" key="1">
    <citation type="journal article" date="2019" name="Nat. Ecol. Evol.">
        <title>Megaphylogeny resolves global patterns of mushroom evolution.</title>
        <authorList>
            <person name="Varga T."/>
            <person name="Krizsan K."/>
            <person name="Foldi C."/>
            <person name="Dima B."/>
            <person name="Sanchez-Garcia M."/>
            <person name="Sanchez-Ramirez S."/>
            <person name="Szollosi G.J."/>
            <person name="Szarkandi J.G."/>
            <person name="Papp V."/>
            <person name="Albert L."/>
            <person name="Andreopoulos W."/>
            <person name="Angelini C."/>
            <person name="Antonin V."/>
            <person name="Barry K.W."/>
            <person name="Bougher N.L."/>
            <person name="Buchanan P."/>
            <person name="Buyck B."/>
            <person name="Bense V."/>
            <person name="Catcheside P."/>
            <person name="Chovatia M."/>
            <person name="Cooper J."/>
            <person name="Damon W."/>
            <person name="Desjardin D."/>
            <person name="Finy P."/>
            <person name="Geml J."/>
            <person name="Haridas S."/>
            <person name="Hughes K."/>
            <person name="Justo A."/>
            <person name="Karasinski D."/>
            <person name="Kautmanova I."/>
            <person name="Kiss B."/>
            <person name="Kocsube S."/>
            <person name="Kotiranta H."/>
            <person name="LaButti K.M."/>
            <person name="Lechner B.E."/>
            <person name="Liimatainen K."/>
            <person name="Lipzen A."/>
            <person name="Lukacs Z."/>
            <person name="Mihaltcheva S."/>
            <person name="Morgado L.N."/>
            <person name="Niskanen T."/>
            <person name="Noordeloos M.E."/>
            <person name="Ohm R.A."/>
            <person name="Ortiz-Santana B."/>
            <person name="Ovrebo C."/>
            <person name="Racz N."/>
            <person name="Riley R."/>
            <person name="Savchenko A."/>
            <person name="Shiryaev A."/>
            <person name="Soop K."/>
            <person name="Spirin V."/>
            <person name="Szebenyi C."/>
            <person name="Tomsovsky M."/>
            <person name="Tulloss R.E."/>
            <person name="Uehling J."/>
            <person name="Grigoriev I.V."/>
            <person name="Vagvolgyi C."/>
            <person name="Papp T."/>
            <person name="Martin F.M."/>
            <person name="Miettinen O."/>
            <person name="Hibbett D.S."/>
            <person name="Nagy L.G."/>
        </authorList>
    </citation>
    <scope>NUCLEOTIDE SEQUENCE [LARGE SCALE GENOMIC DNA]</scope>
    <source>
        <strain evidence="1 2">FP101781</strain>
    </source>
</reference>
<name>A0A4Y7T387_COPMI</name>